<dbReference type="KEGG" id="mde:101892603"/>
<reference evidence="2" key="1">
    <citation type="submission" date="2020-05" db="UniProtKB">
        <authorList>
            <consortium name="EnsemblMetazoa"/>
        </authorList>
    </citation>
    <scope>IDENTIFICATION</scope>
    <source>
        <strain evidence="2">Aabys</strain>
    </source>
</reference>
<reference evidence="4" key="2">
    <citation type="submission" date="2025-04" db="UniProtKB">
        <authorList>
            <consortium name="RefSeq"/>
        </authorList>
    </citation>
    <scope>IDENTIFICATION</scope>
    <source>
        <strain evidence="4">Aabys</strain>
    </source>
</reference>
<dbReference type="GeneID" id="101892603"/>
<dbReference type="VEuPathDB" id="VectorBase:MDOMA2_008666"/>
<dbReference type="PANTHER" id="PTHR22844:SF387">
    <property type="entry name" value="F3I6.5 PROTEIN"/>
    <property type="match status" value="1"/>
</dbReference>
<dbReference type="OrthoDB" id="6262491at2759"/>
<dbReference type="InterPro" id="IPR011047">
    <property type="entry name" value="Quinoprotein_ADH-like_sf"/>
</dbReference>
<proteinExistence type="predicted"/>
<dbReference type="eggNOG" id="ENOG502R4WU">
    <property type="taxonomic scope" value="Eukaryota"/>
</dbReference>
<dbReference type="Pfam" id="PF00400">
    <property type="entry name" value="WD40"/>
    <property type="match status" value="3"/>
</dbReference>
<accession>A0A1I8MTC2</accession>
<evidence type="ECO:0000256" key="1">
    <source>
        <dbReference type="PROSITE-ProRule" id="PRU00221"/>
    </source>
</evidence>
<dbReference type="RefSeq" id="XP_005178754.1">
    <property type="nucleotide sequence ID" value="XM_005178697.3"/>
</dbReference>
<dbReference type="PANTHER" id="PTHR22844">
    <property type="entry name" value="F-BOX AND WD40 DOMAIN PROTEIN"/>
    <property type="match status" value="1"/>
</dbReference>
<evidence type="ECO:0000313" key="4">
    <source>
        <dbReference type="RefSeq" id="XP_005178754.1"/>
    </source>
</evidence>
<dbReference type="EnsemblMetazoa" id="MDOA008250-RA">
    <property type="protein sequence ID" value="MDOA008250-PA"/>
    <property type="gene ID" value="MDOA008250"/>
</dbReference>
<dbReference type="InterPro" id="IPR015943">
    <property type="entry name" value="WD40/YVTN_repeat-like_dom_sf"/>
</dbReference>
<keyword evidence="3" id="KW-1185">Reference proteome</keyword>
<sequence length="293" mass="32251">MPAIDKVSTEKHEGDIVCIASYGDQIFTGGADGKIKIWDKDLNLVKSVDAHESYIYALAVNSKGKLYSSSCDGCVKFMQPPYDKVEELLRCDDVIQSMYCEGDVLFTGDDKGVVSNWENDKMIFKYNLVEEVKSLAAEKGWIYTVRDLDMVISEIVQGKSGKYVTKAVLPGKSPLCLVTSTDDGRHKYIAVADRTGKGFFIASNSMADKFKVLIEQQDCHEMIINAICTDDTHLYTGGYDNKVKGWSDLSQGKLKALGEVDTGSCVNALCCCANNKAVYIACSDGLVRRANFL</sequence>
<feature type="repeat" description="WD" evidence="1">
    <location>
        <begin position="9"/>
        <end position="39"/>
    </location>
</feature>
<dbReference type="AlphaFoldDB" id="A0A1I8MTC2"/>
<gene>
    <name evidence="2" type="primary">101892603</name>
    <name evidence="4" type="synonym">LOC101892603</name>
</gene>
<protein>
    <submittedName>
        <fullName evidence="4">E3 ubiquitin-protein ligase TRAF7</fullName>
    </submittedName>
</protein>
<name>A0A1I8MTC2_MUSDO</name>
<dbReference type="Gene3D" id="2.130.10.10">
    <property type="entry name" value="YVTN repeat-like/Quinoprotein amine dehydrogenase"/>
    <property type="match status" value="2"/>
</dbReference>
<dbReference type="InterPro" id="IPR001680">
    <property type="entry name" value="WD40_rpt"/>
</dbReference>
<dbReference type="SUPFAM" id="SSF50998">
    <property type="entry name" value="Quinoprotein alcohol dehydrogenase-like"/>
    <property type="match status" value="1"/>
</dbReference>
<evidence type="ECO:0000313" key="2">
    <source>
        <dbReference type="EnsemblMetazoa" id="MDOA008250-PA"/>
    </source>
</evidence>
<dbReference type="Proteomes" id="UP001652621">
    <property type="component" value="Unplaced"/>
</dbReference>
<dbReference type="SMART" id="SM00320">
    <property type="entry name" value="WD40"/>
    <property type="match status" value="4"/>
</dbReference>
<dbReference type="PROSITE" id="PS50082">
    <property type="entry name" value="WD_REPEATS_2"/>
    <property type="match status" value="1"/>
</dbReference>
<keyword evidence="1" id="KW-0853">WD repeat</keyword>
<evidence type="ECO:0000313" key="3">
    <source>
        <dbReference type="Proteomes" id="UP001652621"/>
    </source>
</evidence>
<dbReference type="VEuPathDB" id="VectorBase:MDOA008250"/>
<dbReference type="InterPro" id="IPR045182">
    <property type="entry name" value="JINGUBANG-like"/>
</dbReference>
<organism evidence="2">
    <name type="scientific">Musca domestica</name>
    <name type="common">House fly</name>
    <dbReference type="NCBI Taxonomy" id="7370"/>
    <lineage>
        <taxon>Eukaryota</taxon>
        <taxon>Metazoa</taxon>
        <taxon>Ecdysozoa</taxon>
        <taxon>Arthropoda</taxon>
        <taxon>Hexapoda</taxon>
        <taxon>Insecta</taxon>
        <taxon>Pterygota</taxon>
        <taxon>Neoptera</taxon>
        <taxon>Endopterygota</taxon>
        <taxon>Diptera</taxon>
        <taxon>Brachycera</taxon>
        <taxon>Muscomorpha</taxon>
        <taxon>Muscoidea</taxon>
        <taxon>Muscidae</taxon>
        <taxon>Musca</taxon>
    </lineage>
</organism>